<dbReference type="AlphaFoldDB" id="A0A8S1YP91"/>
<reference evidence="1" key="1">
    <citation type="submission" date="2021-01" db="EMBL/GenBank/DDBJ databases">
        <authorList>
            <consortium name="Genoscope - CEA"/>
            <person name="William W."/>
        </authorList>
    </citation>
    <scope>NUCLEOTIDE SEQUENCE</scope>
</reference>
<proteinExistence type="predicted"/>
<comment type="caution">
    <text evidence="1">The sequence shown here is derived from an EMBL/GenBank/DDBJ whole genome shotgun (WGS) entry which is preliminary data.</text>
</comment>
<accession>A0A8S1YP91</accession>
<keyword evidence="2" id="KW-1185">Reference proteome</keyword>
<evidence type="ECO:0000313" key="1">
    <source>
        <dbReference type="EMBL" id="CAD8215548.1"/>
    </source>
</evidence>
<evidence type="ECO:0000313" key="2">
    <source>
        <dbReference type="Proteomes" id="UP000683925"/>
    </source>
</evidence>
<protein>
    <submittedName>
        <fullName evidence="1">Uncharacterized protein</fullName>
    </submittedName>
</protein>
<dbReference type="Proteomes" id="UP000683925">
    <property type="component" value="Unassembled WGS sequence"/>
</dbReference>
<gene>
    <name evidence="1" type="ORF">POCTA_138.1.T2960004</name>
</gene>
<organism evidence="1 2">
    <name type="scientific">Paramecium octaurelia</name>
    <dbReference type="NCBI Taxonomy" id="43137"/>
    <lineage>
        <taxon>Eukaryota</taxon>
        <taxon>Sar</taxon>
        <taxon>Alveolata</taxon>
        <taxon>Ciliophora</taxon>
        <taxon>Intramacronucleata</taxon>
        <taxon>Oligohymenophorea</taxon>
        <taxon>Peniculida</taxon>
        <taxon>Parameciidae</taxon>
        <taxon>Paramecium</taxon>
    </lineage>
</organism>
<sequence length="170" mass="20250">MHCQEVVYIQSPVLTQKLSKKQESLLKIWSLRNNNLYRLIQVYNISTPITQFNVYKVYFSAFRTKNLFQMLQVQKQVYLSCLFSAQEFAVKFASPQTDCIAKQLEFEFTKLKPSKGIYYNKYQSLVQVFPFDEKYHLISKHMNFSKEMAEMYEEFQRNDQENLANSVSVE</sequence>
<name>A0A8S1YP91_PAROT</name>
<dbReference type="EMBL" id="CAJJDP010000300">
    <property type="protein sequence ID" value="CAD8215548.1"/>
    <property type="molecule type" value="Genomic_DNA"/>
</dbReference>